<gene>
    <name evidence="5" type="primary">dcyD_5</name>
    <name evidence="5" type="ORF">SDC9_82827</name>
</gene>
<evidence type="ECO:0000256" key="2">
    <source>
        <dbReference type="ARBA" id="ARBA00008639"/>
    </source>
</evidence>
<dbReference type="Gene3D" id="3.40.50.1100">
    <property type="match status" value="2"/>
</dbReference>
<accession>A0A644Z5Y1</accession>
<dbReference type="InterPro" id="IPR005966">
    <property type="entry name" value="D-Cys_desShydrase"/>
</dbReference>
<dbReference type="InterPro" id="IPR001926">
    <property type="entry name" value="TrpB-like_PALP"/>
</dbReference>
<dbReference type="InterPro" id="IPR027278">
    <property type="entry name" value="ACCD_DCysDesulf"/>
</dbReference>
<name>A0A644Z5Y1_9ZZZZ</name>
<evidence type="ECO:0000256" key="1">
    <source>
        <dbReference type="ARBA" id="ARBA00001933"/>
    </source>
</evidence>
<evidence type="ECO:0000313" key="5">
    <source>
        <dbReference type="EMBL" id="MPM36232.1"/>
    </source>
</evidence>
<evidence type="ECO:0000259" key="4">
    <source>
        <dbReference type="Pfam" id="PF00291"/>
    </source>
</evidence>
<dbReference type="SUPFAM" id="SSF53686">
    <property type="entry name" value="Tryptophan synthase beta subunit-like PLP-dependent enzymes"/>
    <property type="match status" value="1"/>
</dbReference>
<dbReference type="PANTHER" id="PTHR43780">
    <property type="entry name" value="1-AMINOCYCLOPROPANE-1-CARBOXYLATE DEAMINASE-RELATED"/>
    <property type="match status" value="1"/>
</dbReference>
<dbReference type="NCBIfam" id="TIGR01275">
    <property type="entry name" value="ACC_deam_rel"/>
    <property type="match status" value="1"/>
</dbReference>
<keyword evidence="3" id="KW-0663">Pyridoxal phosphate</keyword>
<comment type="caution">
    <text evidence="5">The sequence shown here is derived from an EMBL/GenBank/DDBJ whole genome shotgun (WGS) entry which is preliminary data.</text>
</comment>
<evidence type="ECO:0000256" key="3">
    <source>
        <dbReference type="ARBA" id="ARBA00022898"/>
    </source>
</evidence>
<proteinExistence type="inferred from homology"/>
<organism evidence="5">
    <name type="scientific">bioreactor metagenome</name>
    <dbReference type="NCBI Taxonomy" id="1076179"/>
    <lineage>
        <taxon>unclassified sequences</taxon>
        <taxon>metagenomes</taxon>
        <taxon>ecological metagenomes</taxon>
    </lineage>
</organism>
<dbReference type="GO" id="GO:0019148">
    <property type="term" value="F:D-cysteine desulfhydrase activity"/>
    <property type="evidence" value="ECO:0007669"/>
    <property type="project" value="UniProtKB-EC"/>
</dbReference>
<comment type="similarity">
    <text evidence="2">Belongs to the ACC deaminase/D-cysteine desulfhydrase family.</text>
</comment>
<dbReference type="EC" id="4.4.1.15" evidence="5"/>
<dbReference type="PIRSF" id="PIRSF006278">
    <property type="entry name" value="ACCD_DCysDesulf"/>
    <property type="match status" value="1"/>
</dbReference>
<keyword evidence="5" id="KW-0456">Lyase</keyword>
<dbReference type="PANTHER" id="PTHR43780:SF2">
    <property type="entry name" value="1-AMINOCYCLOPROPANE-1-CARBOXYLATE DEAMINASE-RELATED"/>
    <property type="match status" value="1"/>
</dbReference>
<dbReference type="AlphaFoldDB" id="A0A644Z5Y1"/>
<comment type="cofactor">
    <cofactor evidence="1">
        <name>pyridoxal 5'-phosphate</name>
        <dbReference type="ChEBI" id="CHEBI:597326"/>
    </cofactor>
</comment>
<reference evidence="5" key="1">
    <citation type="submission" date="2019-08" db="EMBL/GenBank/DDBJ databases">
        <authorList>
            <person name="Kucharzyk K."/>
            <person name="Murdoch R.W."/>
            <person name="Higgins S."/>
            <person name="Loffler F."/>
        </authorList>
    </citation>
    <scope>NUCLEOTIDE SEQUENCE</scope>
</reference>
<feature type="domain" description="Tryptophan synthase beta chain-like PALP" evidence="4">
    <location>
        <begin position="6"/>
        <end position="310"/>
    </location>
</feature>
<dbReference type="InterPro" id="IPR036052">
    <property type="entry name" value="TrpB-like_PALP_sf"/>
</dbReference>
<sequence>MEKIHLANLPTKVYKLERLSKKVGKNIFIKRDDQTGSEISGNKIRKLEYALKDAVNKGCDTIITCGGIQSNHCRATSAAATMLGLKSILLLRISSYPKVEGNFFLDKLFGAQIEYCTPDEYRHSRNEIMEKIASAVASKGGKAYIVPEGASFGPGALGYIDCMKEIVKQEKELNIEFDTIVCAVGSGGTYAGLYIENKRSNLKKRIIGMAVCDDTAYFQNAVEKISHDAIKLIDLNLDINKSEVEINDKYVGIGYALSTEDELKFIADLASLEALVLDPVYTGKAMKGLCTEIENGNLKESENILFIHTGGLFGLFPKQQDFEF</sequence>
<protein>
    <submittedName>
        <fullName evidence="5">D-cysteine desulfhydrase</fullName>
        <ecNumber evidence="5">4.4.1.15</ecNumber>
    </submittedName>
</protein>
<dbReference type="Pfam" id="PF00291">
    <property type="entry name" value="PALP"/>
    <property type="match status" value="1"/>
</dbReference>
<dbReference type="EMBL" id="VSSQ01007541">
    <property type="protein sequence ID" value="MPM36232.1"/>
    <property type="molecule type" value="Genomic_DNA"/>
</dbReference>